<sequence>MLSNVIKHCCYKGTTLLGKTGNPKVKIEVRGLGIQPSHAELINMNDKEMFLEPGSKTAKIFVNGHKIKSKTKLQHLDRLKFGSSCLYQFIGFPKDRKASDPMDRYNFDYFMMELAEHEGVAMDIQTPRVHESTENIRSVMVFQEFMDLMPLVSEANAISEELKKNVILDAEVKSEASHDPKGQATGKDVIIKVTNKKTNKLEISKHQDYENSNKFKESRENLPVVSCLWMDGENVIVKRDKDPFWDPVEDVFLGSAHILLQSLSYCVEIDEHFTLHNYHGKEEAVTQVKLLPCDSKGELYSEDEIIEPHEMIGKPFNMIFMLPQCMGIRWTMENQSRGIYCRTKFYNKENVISTKTVWGKSYADLKMRQQVTIKKVTEDFLRYLQSDNMVLELWGTQVDEDKQLATMTNGHSNGTSDDGNDMLTQLQRREEEIEGLHEVCDTLKKENFGLLKKLETQKQATAIANSRRNESDNTTVNTGSTAGTRKEEKPGLDVDLAKSLKNFFKDIKFVQHNIQQMKQNVDEVQQSKEQNGNLLTALEVQQKQLHDVDLKLNESVRSLKESVATVIKKSKS</sequence>
<dbReference type="InterPro" id="IPR008984">
    <property type="entry name" value="SMAD_FHA_dom_sf"/>
</dbReference>
<evidence type="ECO:0000256" key="1">
    <source>
        <dbReference type="SAM" id="Coils"/>
    </source>
</evidence>
<dbReference type="Gene3D" id="2.60.200.20">
    <property type="match status" value="1"/>
</dbReference>
<evidence type="ECO:0000313" key="5">
    <source>
        <dbReference type="Proteomes" id="UP000683360"/>
    </source>
</evidence>
<evidence type="ECO:0000256" key="2">
    <source>
        <dbReference type="SAM" id="MobiDB-lite"/>
    </source>
</evidence>
<protein>
    <recommendedName>
        <fullName evidence="3">FHA domain-containing protein</fullName>
    </recommendedName>
</protein>
<keyword evidence="5" id="KW-1185">Reference proteome</keyword>
<dbReference type="SUPFAM" id="SSF49879">
    <property type="entry name" value="SMAD/FHA domain"/>
    <property type="match status" value="1"/>
</dbReference>
<organism evidence="4 5">
    <name type="scientific">Mytilus edulis</name>
    <name type="common">Blue mussel</name>
    <dbReference type="NCBI Taxonomy" id="6550"/>
    <lineage>
        <taxon>Eukaryota</taxon>
        <taxon>Metazoa</taxon>
        <taxon>Spiralia</taxon>
        <taxon>Lophotrochozoa</taxon>
        <taxon>Mollusca</taxon>
        <taxon>Bivalvia</taxon>
        <taxon>Autobranchia</taxon>
        <taxon>Pteriomorphia</taxon>
        <taxon>Mytilida</taxon>
        <taxon>Mytiloidea</taxon>
        <taxon>Mytilidae</taxon>
        <taxon>Mytilinae</taxon>
        <taxon>Mytilus</taxon>
    </lineage>
</organism>
<keyword evidence="1" id="KW-0175">Coiled coil</keyword>
<dbReference type="InterPro" id="IPR000253">
    <property type="entry name" value="FHA_dom"/>
</dbReference>
<dbReference type="AlphaFoldDB" id="A0A8S3V2I0"/>
<dbReference type="OrthoDB" id="3176171at2759"/>
<proteinExistence type="predicted"/>
<name>A0A8S3V2I0_MYTED</name>
<feature type="region of interest" description="Disordered" evidence="2">
    <location>
        <begin position="462"/>
        <end position="490"/>
    </location>
</feature>
<gene>
    <name evidence="4" type="ORF">MEDL_60877</name>
</gene>
<dbReference type="EMBL" id="CAJPWZ010002960">
    <property type="protein sequence ID" value="CAG2249087.1"/>
    <property type="molecule type" value="Genomic_DNA"/>
</dbReference>
<feature type="coiled-coil region" evidence="1">
    <location>
        <begin position="500"/>
        <end position="527"/>
    </location>
</feature>
<reference evidence="4" key="1">
    <citation type="submission" date="2021-03" db="EMBL/GenBank/DDBJ databases">
        <authorList>
            <person name="Bekaert M."/>
        </authorList>
    </citation>
    <scope>NUCLEOTIDE SEQUENCE</scope>
</reference>
<comment type="caution">
    <text evidence="4">The sequence shown here is derived from an EMBL/GenBank/DDBJ whole genome shotgun (WGS) entry which is preliminary data.</text>
</comment>
<dbReference type="Proteomes" id="UP000683360">
    <property type="component" value="Unassembled WGS sequence"/>
</dbReference>
<feature type="domain" description="FHA" evidence="3">
    <location>
        <begin position="20"/>
        <end position="82"/>
    </location>
</feature>
<evidence type="ECO:0000313" key="4">
    <source>
        <dbReference type="EMBL" id="CAG2249087.1"/>
    </source>
</evidence>
<accession>A0A8S3V2I0</accession>
<dbReference type="Pfam" id="PF00498">
    <property type="entry name" value="FHA"/>
    <property type="match status" value="1"/>
</dbReference>
<feature type="compositionally biased region" description="Polar residues" evidence="2">
    <location>
        <begin position="462"/>
        <end position="483"/>
    </location>
</feature>
<evidence type="ECO:0000259" key="3">
    <source>
        <dbReference type="Pfam" id="PF00498"/>
    </source>
</evidence>